<sequence>MTWAEVWADMTVYKFAYECLSPVNHNGSHSYANSYFNEVLRDIGSKYETTRLGNEKNAYTSAICSAAKEEGILVFTIGMDTDDSVADETLEDCATLSSYYYDVQSVDIASAFASIALQINQLRLTQYRSRPDRPVVTVHEPATNRAFDPLLPQFSHTGAVEFRQGLPSRSTRASAAGRRTGNAIWDEI</sequence>
<dbReference type="InterPro" id="IPR036465">
    <property type="entry name" value="vWFA_dom_sf"/>
</dbReference>
<keyword evidence="2" id="KW-1185">Reference proteome</keyword>
<dbReference type="OrthoDB" id="7522752at2"/>
<evidence type="ECO:0000313" key="2">
    <source>
        <dbReference type="Proteomes" id="UP000199382"/>
    </source>
</evidence>
<name>A0A1G9AW27_9RHOB</name>
<reference evidence="1 2" key="1">
    <citation type="submission" date="2016-10" db="EMBL/GenBank/DDBJ databases">
        <authorList>
            <person name="de Groot N.N."/>
        </authorList>
    </citation>
    <scope>NUCLEOTIDE SEQUENCE [LARGE SCALE GENOMIC DNA]</scope>
    <source>
        <strain evidence="1 2">DSM 25294</strain>
    </source>
</reference>
<dbReference type="STRING" id="571298.SAMN04488026_103724"/>
<dbReference type="Proteomes" id="UP000199382">
    <property type="component" value="Unassembled WGS sequence"/>
</dbReference>
<proteinExistence type="predicted"/>
<dbReference type="AlphaFoldDB" id="A0A1G9AW27"/>
<gene>
    <name evidence="1" type="ORF">SAMN04488026_103724</name>
</gene>
<organism evidence="1 2">
    <name type="scientific">Aliiruegeria lutimaris</name>
    <dbReference type="NCBI Taxonomy" id="571298"/>
    <lineage>
        <taxon>Bacteria</taxon>
        <taxon>Pseudomonadati</taxon>
        <taxon>Pseudomonadota</taxon>
        <taxon>Alphaproteobacteria</taxon>
        <taxon>Rhodobacterales</taxon>
        <taxon>Roseobacteraceae</taxon>
        <taxon>Aliiruegeria</taxon>
    </lineage>
</organism>
<dbReference type="Gene3D" id="3.40.50.410">
    <property type="entry name" value="von Willebrand factor, type A domain"/>
    <property type="match status" value="1"/>
</dbReference>
<protein>
    <submittedName>
        <fullName evidence="1">Uncharacterized protein</fullName>
    </submittedName>
</protein>
<accession>A0A1G9AW27</accession>
<dbReference type="EMBL" id="FNEK01000037">
    <property type="protein sequence ID" value="SDK31516.1"/>
    <property type="molecule type" value="Genomic_DNA"/>
</dbReference>
<dbReference type="RefSeq" id="WP_139188431.1">
    <property type="nucleotide sequence ID" value="NZ_FNEK01000037.1"/>
</dbReference>
<evidence type="ECO:0000313" key="1">
    <source>
        <dbReference type="EMBL" id="SDK31516.1"/>
    </source>
</evidence>